<keyword evidence="2" id="KW-1185">Reference proteome</keyword>
<dbReference type="RefSeq" id="WP_104388451.1">
    <property type="nucleotide sequence ID" value="NZ_PGEM01000102.1"/>
</dbReference>
<dbReference type="EMBL" id="PGEM01000102">
    <property type="protein sequence ID" value="PPJ62709.1"/>
    <property type="molecule type" value="Genomic_DNA"/>
</dbReference>
<gene>
    <name evidence="1" type="ORF">CUN59_14185</name>
</gene>
<dbReference type="AlphaFoldDB" id="A0A2S6CSK8"/>
<dbReference type="InterPro" id="IPR025478">
    <property type="entry name" value="COP23"/>
</dbReference>
<comment type="caution">
    <text evidence="1">The sequence shown here is derived from an EMBL/GenBank/DDBJ whole genome shotgun (WGS) entry which is preliminary data.</text>
</comment>
<dbReference type="Pfam" id="PF14218">
    <property type="entry name" value="COP23"/>
    <property type="match status" value="1"/>
</dbReference>
<evidence type="ECO:0000313" key="1">
    <source>
        <dbReference type="EMBL" id="PPJ62709.1"/>
    </source>
</evidence>
<organism evidence="1 2">
    <name type="scientific">Cuspidothrix issatschenkoi CHARLIE-1</name>
    <dbReference type="NCBI Taxonomy" id="2052836"/>
    <lineage>
        <taxon>Bacteria</taxon>
        <taxon>Bacillati</taxon>
        <taxon>Cyanobacteriota</taxon>
        <taxon>Cyanophyceae</taxon>
        <taxon>Nostocales</taxon>
        <taxon>Aphanizomenonaceae</taxon>
        <taxon>Cuspidothrix</taxon>
    </lineage>
</organism>
<accession>A0A2S6CSK8</accession>
<proteinExistence type="predicted"/>
<evidence type="ECO:0000313" key="2">
    <source>
        <dbReference type="Proteomes" id="UP000239589"/>
    </source>
</evidence>
<sequence length="247" mass="28361">MFKFKLIQKTTPIITSSAFISFIIRMITKFMNPQLQPKNTQRLLPFFLSLIVPLTTACIKQNQEQKADASDQNQAQVKFFCGTSIYENGSSLPATIVDNSKQGKPLTVIYWNPNNNYFGKEWSPQKRCTEVSKRFQTIYERNKLKYMTADIASWISDREVQVVCSVKDQGARCEEDDLLFTLETKDDPNEVLKNIVAFREEPLNNKPLLRGEKAPTSFQEGKRVYYDLEKALQESSAKQKSTSKPAF</sequence>
<name>A0A2S6CSK8_9CYAN</name>
<dbReference type="OrthoDB" id="490444at2"/>
<dbReference type="Proteomes" id="UP000239589">
    <property type="component" value="Unassembled WGS sequence"/>
</dbReference>
<reference evidence="1 2" key="1">
    <citation type="submission" date="2018-02" db="EMBL/GenBank/DDBJ databases">
        <title>Discovery of a pederin family compound in a non-symbiotic bloom-forming cyanobacterium.</title>
        <authorList>
            <person name="Kust A."/>
            <person name="Mares J."/>
            <person name="Jokela J."/>
            <person name="Urajova P."/>
            <person name="Hajek J."/>
            <person name="Saurav K."/>
            <person name="Voracova K."/>
            <person name="Fewer D.P."/>
            <person name="Haapaniemi E."/>
            <person name="Permi P."/>
            <person name="Rehakova K."/>
            <person name="Sivonen K."/>
            <person name="Hrouzek P."/>
        </authorList>
    </citation>
    <scope>NUCLEOTIDE SEQUENCE [LARGE SCALE GENOMIC DNA]</scope>
    <source>
        <strain evidence="1 2">CHARLIE-1</strain>
    </source>
</reference>
<protein>
    <submittedName>
        <fullName evidence="1">Uncharacterized protein</fullName>
    </submittedName>
</protein>